<dbReference type="EC" id="1.6.5.9" evidence="3"/>
<dbReference type="PRINTS" id="PR00368">
    <property type="entry name" value="FADPNR"/>
</dbReference>
<evidence type="ECO:0000256" key="8">
    <source>
        <dbReference type="ARBA" id="ARBA00023027"/>
    </source>
</evidence>
<dbReference type="STRING" id="983967.A0A1E4T831"/>
<dbReference type="Gene3D" id="3.50.50.100">
    <property type="match status" value="1"/>
</dbReference>
<keyword evidence="7" id="KW-0560">Oxidoreductase</keyword>
<dbReference type="PANTHER" id="PTHR43706:SF47">
    <property type="entry name" value="EXTERNAL NADH-UBIQUINONE OXIDOREDUCTASE 1, MITOCHONDRIAL-RELATED"/>
    <property type="match status" value="1"/>
</dbReference>
<feature type="domain" description="External alternative NADH-ubiquinone oxidoreductase-like C-terminal" evidence="13">
    <location>
        <begin position="476"/>
        <end position="541"/>
    </location>
</feature>
<comment type="catalytic activity">
    <reaction evidence="10">
        <text>a quinone + NADH + H(+) = a quinol + NAD(+)</text>
        <dbReference type="Rhea" id="RHEA:46160"/>
        <dbReference type="ChEBI" id="CHEBI:15378"/>
        <dbReference type="ChEBI" id="CHEBI:24646"/>
        <dbReference type="ChEBI" id="CHEBI:57540"/>
        <dbReference type="ChEBI" id="CHEBI:57945"/>
        <dbReference type="ChEBI" id="CHEBI:132124"/>
        <dbReference type="EC" id="1.6.5.9"/>
    </reaction>
</comment>
<dbReference type="InterPro" id="IPR036188">
    <property type="entry name" value="FAD/NAD-bd_sf"/>
</dbReference>
<evidence type="ECO:0000259" key="12">
    <source>
        <dbReference type="Pfam" id="PF07992"/>
    </source>
</evidence>
<evidence type="ECO:0000313" key="15">
    <source>
        <dbReference type="Proteomes" id="UP000094801"/>
    </source>
</evidence>
<keyword evidence="6" id="KW-0809">Transit peptide</keyword>
<proteinExistence type="inferred from homology"/>
<gene>
    <name evidence="14" type="ORF">CANARDRAFT_26093</name>
</gene>
<comment type="similarity">
    <text evidence="2">Belongs to the NADH dehydrogenase family.</text>
</comment>
<dbReference type="FunFam" id="3.50.50.100:FF:000007">
    <property type="entry name" value="Rotenone-insensitive NADH-ubiquinone oxidoreductase, mitochondrial"/>
    <property type="match status" value="1"/>
</dbReference>
<keyword evidence="4" id="KW-0285">Flavoprotein</keyword>
<evidence type="ECO:0000256" key="4">
    <source>
        <dbReference type="ARBA" id="ARBA00022630"/>
    </source>
</evidence>
<accession>A0A1E4T831</accession>
<sequence length="545" mass="59566">MSSQLARRVVSKRQFSTSRVVSHQERTILQKLFKIPLDAGAIGAVLATTWLGGQIFTEASPKKQKPQTALTTAGATKKDLVILGSGWGSASMLKSLDTSLYNVTVVSPRNYFLFTPLLPSAPTGTIEPKSIVEPIRAIAKRTPGEVTFMEADATDIDVTKSTVTVKQASTEISGVSKQDSGSSLTTDSFTKDLKYDYLVVGVGAQPTTFGIPGVAEHACFLKELPDSYQVKRKMLDCIEKAALYPKGSEERKRLLSFVVVGGGPTGVEFAGELQDYIDEDLHRWMPEIAEDVQVTLVEALPNVLNAFSKKLWSYAHQVFEETNIHLALSTAVKNVTPTTVFAQSKLADGTTKDLEIPYGMLVWATGNAPRDFTKLMFKKIAEQNTARRGLLVDENLKVNGTENVFAIGDCAFTGHPPTGQVAHQEGDYVSEYLKQKAALDDLNHELSKASNSDESSKVQTRIDSLKSQIKPFNYAHMGALSYVGAEKAVADLVWGKFSSTSTGGTFTYLIWRASYIAMCISARQKALVAFDWLKITIFGRDTSKE</sequence>
<dbReference type="GO" id="GO:0005739">
    <property type="term" value="C:mitochondrion"/>
    <property type="evidence" value="ECO:0007669"/>
    <property type="project" value="UniProtKB-SubCell"/>
</dbReference>
<dbReference type="PANTHER" id="PTHR43706">
    <property type="entry name" value="NADH DEHYDROGENASE"/>
    <property type="match status" value="1"/>
</dbReference>
<name>A0A1E4T831_9ASCO</name>
<comment type="catalytic activity">
    <reaction evidence="11">
        <text>a ubiquinone + NADH + H(+) = a ubiquinol + NAD(+)</text>
        <dbReference type="Rhea" id="RHEA:23152"/>
        <dbReference type="Rhea" id="RHEA-COMP:9565"/>
        <dbReference type="Rhea" id="RHEA-COMP:9566"/>
        <dbReference type="ChEBI" id="CHEBI:15378"/>
        <dbReference type="ChEBI" id="CHEBI:16389"/>
        <dbReference type="ChEBI" id="CHEBI:17976"/>
        <dbReference type="ChEBI" id="CHEBI:57540"/>
        <dbReference type="ChEBI" id="CHEBI:57945"/>
    </reaction>
</comment>
<evidence type="ECO:0000259" key="13">
    <source>
        <dbReference type="Pfam" id="PF22366"/>
    </source>
</evidence>
<dbReference type="Proteomes" id="UP000094801">
    <property type="component" value="Unassembled WGS sequence"/>
</dbReference>
<keyword evidence="8" id="KW-0520">NAD</keyword>
<dbReference type="GO" id="GO:0015980">
    <property type="term" value="P:energy derivation by oxidation of organic compounds"/>
    <property type="evidence" value="ECO:0007669"/>
    <property type="project" value="UniProtKB-ARBA"/>
</dbReference>
<dbReference type="GO" id="GO:0050136">
    <property type="term" value="F:NADH dehydrogenase (quinone) (non-electrogenic) activity"/>
    <property type="evidence" value="ECO:0007669"/>
    <property type="project" value="UniProtKB-EC"/>
</dbReference>
<evidence type="ECO:0000256" key="10">
    <source>
        <dbReference type="ARBA" id="ARBA00047599"/>
    </source>
</evidence>
<dbReference type="Pfam" id="PF07992">
    <property type="entry name" value="Pyr_redox_2"/>
    <property type="match status" value="1"/>
</dbReference>
<evidence type="ECO:0000256" key="2">
    <source>
        <dbReference type="ARBA" id="ARBA00005272"/>
    </source>
</evidence>
<evidence type="ECO:0000256" key="3">
    <source>
        <dbReference type="ARBA" id="ARBA00012637"/>
    </source>
</evidence>
<evidence type="ECO:0000256" key="5">
    <source>
        <dbReference type="ARBA" id="ARBA00022827"/>
    </source>
</evidence>
<dbReference type="InterPro" id="IPR023753">
    <property type="entry name" value="FAD/NAD-binding_dom"/>
</dbReference>
<keyword evidence="15" id="KW-1185">Reference proteome</keyword>
<evidence type="ECO:0000256" key="6">
    <source>
        <dbReference type="ARBA" id="ARBA00022946"/>
    </source>
</evidence>
<dbReference type="AlphaFoldDB" id="A0A1E4T831"/>
<protein>
    <recommendedName>
        <fullName evidence="3">NADH:ubiquinone reductase (non-electrogenic)</fullName>
        <ecNumber evidence="3">1.6.5.9</ecNumber>
    </recommendedName>
</protein>
<feature type="domain" description="FAD/NAD(P)-binding" evidence="12">
    <location>
        <begin position="78"/>
        <end position="426"/>
    </location>
</feature>
<evidence type="ECO:0000256" key="11">
    <source>
        <dbReference type="ARBA" id="ARBA00049010"/>
    </source>
</evidence>
<reference evidence="15" key="1">
    <citation type="submission" date="2016-04" db="EMBL/GenBank/DDBJ databases">
        <title>Comparative genomics of biotechnologically important yeasts.</title>
        <authorList>
            <consortium name="DOE Joint Genome Institute"/>
            <person name="Riley R."/>
            <person name="Haridas S."/>
            <person name="Wolfe K.H."/>
            <person name="Lopes M.R."/>
            <person name="Hittinger C.T."/>
            <person name="Goker M."/>
            <person name="Salamov A."/>
            <person name="Wisecaver J."/>
            <person name="Long T.M."/>
            <person name="Aerts A.L."/>
            <person name="Barry K."/>
            <person name="Choi C."/>
            <person name="Clum A."/>
            <person name="Coughlan A.Y."/>
            <person name="Deshpande S."/>
            <person name="Douglass A.P."/>
            <person name="Hanson S.J."/>
            <person name="Klenk H.-P."/>
            <person name="Labutti K."/>
            <person name="Lapidus A."/>
            <person name="Lindquist E."/>
            <person name="Lipzen A."/>
            <person name="Meier-Kolthoff J.P."/>
            <person name="Ohm R.A."/>
            <person name="Otillar R.P."/>
            <person name="Pangilinan J."/>
            <person name="Peng Y."/>
            <person name="Rokas A."/>
            <person name="Rosa C.A."/>
            <person name="Scheuner C."/>
            <person name="Sibirny A.A."/>
            <person name="Slot J.C."/>
            <person name="Stielow J.B."/>
            <person name="Sun H."/>
            <person name="Kurtzman C.P."/>
            <person name="Blackwell M."/>
            <person name="Grigoriev I.V."/>
            <person name="Jeffries T.W."/>
        </authorList>
    </citation>
    <scope>NUCLEOTIDE SEQUENCE [LARGE SCALE GENOMIC DNA]</scope>
    <source>
        <strain evidence="15">NRRL YB-2248</strain>
    </source>
</reference>
<dbReference type="InterPro" id="IPR045024">
    <property type="entry name" value="NDH-2"/>
</dbReference>
<comment type="subcellular location">
    <subcellularLocation>
        <location evidence="1">Mitochondrion</location>
    </subcellularLocation>
</comment>
<organism evidence="14 15">
    <name type="scientific">[Candida] arabinofermentans NRRL YB-2248</name>
    <dbReference type="NCBI Taxonomy" id="983967"/>
    <lineage>
        <taxon>Eukaryota</taxon>
        <taxon>Fungi</taxon>
        <taxon>Dikarya</taxon>
        <taxon>Ascomycota</taxon>
        <taxon>Saccharomycotina</taxon>
        <taxon>Pichiomycetes</taxon>
        <taxon>Pichiales</taxon>
        <taxon>Pichiaceae</taxon>
        <taxon>Ogataea</taxon>
        <taxon>Ogataea/Candida clade</taxon>
    </lineage>
</organism>
<evidence type="ECO:0000256" key="9">
    <source>
        <dbReference type="ARBA" id="ARBA00023128"/>
    </source>
</evidence>
<dbReference type="OrthoDB" id="3244603at2759"/>
<dbReference type="InterPro" id="IPR054585">
    <property type="entry name" value="NDH2-like_C"/>
</dbReference>
<evidence type="ECO:0000313" key="14">
    <source>
        <dbReference type="EMBL" id="ODV87916.1"/>
    </source>
</evidence>
<keyword evidence="5" id="KW-0274">FAD</keyword>
<keyword evidence="9" id="KW-0496">Mitochondrion</keyword>
<dbReference type="EMBL" id="KV453847">
    <property type="protein sequence ID" value="ODV87916.1"/>
    <property type="molecule type" value="Genomic_DNA"/>
</dbReference>
<dbReference type="Pfam" id="PF22366">
    <property type="entry name" value="NDH2_C"/>
    <property type="match status" value="1"/>
</dbReference>
<evidence type="ECO:0000256" key="1">
    <source>
        <dbReference type="ARBA" id="ARBA00004173"/>
    </source>
</evidence>
<evidence type="ECO:0000256" key="7">
    <source>
        <dbReference type="ARBA" id="ARBA00023002"/>
    </source>
</evidence>
<dbReference type="SUPFAM" id="SSF51905">
    <property type="entry name" value="FAD/NAD(P)-binding domain"/>
    <property type="match status" value="2"/>
</dbReference>